<feature type="non-terminal residue" evidence="4">
    <location>
        <position position="1"/>
    </location>
</feature>
<dbReference type="InterPro" id="IPR036388">
    <property type="entry name" value="WH-like_DNA-bd_sf"/>
</dbReference>
<evidence type="ECO:0000259" key="3">
    <source>
        <dbReference type="SMART" id="SM01074"/>
    </source>
</evidence>
<dbReference type="InterPro" id="IPR015163">
    <property type="entry name" value="Cdc6_C"/>
</dbReference>
<dbReference type="AlphaFoldDB" id="A0A9W8E5Q5"/>
<dbReference type="GO" id="GO:0006270">
    <property type="term" value="P:DNA replication initiation"/>
    <property type="evidence" value="ECO:0007669"/>
    <property type="project" value="TreeGrafter"/>
</dbReference>
<dbReference type="PANTHER" id="PTHR10763">
    <property type="entry name" value="CELL DIVISION CONTROL PROTEIN 6-RELATED"/>
    <property type="match status" value="1"/>
</dbReference>
<protein>
    <submittedName>
        <fullName evidence="4">AAA ATPase</fullName>
    </submittedName>
</protein>
<reference evidence="4" key="1">
    <citation type="submission" date="2022-07" db="EMBL/GenBank/DDBJ databases">
        <title>Phylogenomic reconstructions and comparative analyses of Kickxellomycotina fungi.</title>
        <authorList>
            <person name="Reynolds N.K."/>
            <person name="Stajich J.E."/>
            <person name="Barry K."/>
            <person name="Grigoriev I.V."/>
            <person name="Crous P."/>
            <person name="Smith M.E."/>
        </authorList>
    </citation>
    <scope>NUCLEOTIDE SEQUENCE</scope>
    <source>
        <strain evidence="4">RSA 1196</strain>
    </source>
</reference>
<sequence>DIIAIIKSRLDDVYATVMDTSEGVAVNRKSTDSGKGGVSDTDQATQSLASLKLVECPPLIETPAIELCARKVSASTGDLRKALDICRQAVEYAEQDYKKQSPAASRANSSSPLFTASPVTIVHMLKVLQSAFGTPTVTKIRGLNFHQKLVLCTAALHTSQKRTALTLGKLYDVYDAQCKSTGSVSAVSRLEFFDLVTALESFGLLNVAASRSELSRRVTLSVQFSELAHAVQDTHILNTLMGDQD</sequence>
<evidence type="ECO:0000313" key="5">
    <source>
        <dbReference type="Proteomes" id="UP001150925"/>
    </source>
</evidence>
<dbReference type="GO" id="GO:0005634">
    <property type="term" value="C:nucleus"/>
    <property type="evidence" value="ECO:0007669"/>
    <property type="project" value="TreeGrafter"/>
</dbReference>
<evidence type="ECO:0000256" key="1">
    <source>
        <dbReference type="ARBA" id="ARBA00006184"/>
    </source>
</evidence>
<dbReference type="Gene3D" id="1.10.10.10">
    <property type="entry name" value="Winged helix-like DNA-binding domain superfamily/Winged helix DNA-binding domain"/>
    <property type="match status" value="1"/>
</dbReference>
<keyword evidence="5" id="KW-1185">Reference proteome</keyword>
<dbReference type="InterPro" id="IPR041083">
    <property type="entry name" value="AAA_lid_10"/>
</dbReference>
<dbReference type="PANTHER" id="PTHR10763:SF26">
    <property type="entry name" value="CELL DIVISION CONTROL PROTEIN 6 HOMOLOG"/>
    <property type="match status" value="1"/>
</dbReference>
<comment type="caution">
    <text evidence="4">The sequence shown here is derived from an EMBL/GenBank/DDBJ whole genome shotgun (WGS) entry which is preliminary data.</text>
</comment>
<dbReference type="InterPro" id="IPR036390">
    <property type="entry name" value="WH_DNA-bd_sf"/>
</dbReference>
<dbReference type="Proteomes" id="UP001150925">
    <property type="component" value="Unassembled WGS sequence"/>
</dbReference>
<accession>A0A9W8E5Q5</accession>
<proteinExistence type="inferred from homology"/>
<dbReference type="GO" id="GO:0033314">
    <property type="term" value="P:mitotic DNA replication checkpoint signaling"/>
    <property type="evidence" value="ECO:0007669"/>
    <property type="project" value="TreeGrafter"/>
</dbReference>
<comment type="similarity">
    <text evidence="1">Belongs to the CDC6/cdc18 family.</text>
</comment>
<gene>
    <name evidence="4" type="primary">CDC6</name>
    <name evidence="4" type="ORF">IWQ62_004323</name>
</gene>
<dbReference type="Gene3D" id="1.10.8.60">
    <property type="match status" value="1"/>
</dbReference>
<name>A0A9W8E5Q5_9FUNG</name>
<dbReference type="Pfam" id="PF17872">
    <property type="entry name" value="AAA_lid_10"/>
    <property type="match status" value="1"/>
</dbReference>
<dbReference type="GO" id="GO:0003688">
    <property type="term" value="F:DNA replication origin binding"/>
    <property type="evidence" value="ECO:0007669"/>
    <property type="project" value="TreeGrafter"/>
</dbReference>
<dbReference type="SUPFAM" id="SSF46785">
    <property type="entry name" value="Winged helix' DNA-binding domain"/>
    <property type="match status" value="1"/>
</dbReference>
<dbReference type="InterPro" id="IPR050311">
    <property type="entry name" value="ORC1/CDC6"/>
</dbReference>
<dbReference type="OrthoDB" id="1926878at2759"/>
<dbReference type="SMART" id="SM01074">
    <property type="entry name" value="Cdc6_C"/>
    <property type="match status" value="1"/>
</dbReference>
<keyword evidence="2" id="KW-0235">DNA replication</keyword>
<organism evidence="4 5">
    <name type="scientific">Dispira parvispora</name>
    <dbReference type="NCBI Taxonomy" id="1520584"/>
    <lineage>
        <taxon>Eukaryota</taxon>
        <taxon>Fungi</taxon>
        <taxon>Fungi incertae sedis</taxon>
        <taxon>Zoopagomycota</taxon>
        <taxon>Kickxellomycotina</taxon>
        <taxon>Dimargaritomycetes</taxon>
        <taxon>Dimargaritales</taxon>
        <taxon>Dimargaritaceae</taxon>
        <taxon>Dispira</taxon>
    </lineage>
</organism>
<dbReference type="Pfam" id="PF09079">
    <property type="entry name" value="WHD_Cdc6"/>
    <property type="match status" value="1"/>
</dbReference>
<dbReference type="EMBL" id="JANBPY010001401">
    <property type="protein sequence ID" value="KAJ1960187.1"/>
    <property type="molecule type" value="Genomic_DNA"/>
</dbReference>
<feature type="domain" description="Cdc6 C-terminal" evidence="3">
    <location>
        <begin position="150"/>
        <end position="231"/>
    </location>
</feature>
<evidence type="ECO:0000313" key="4">
    <source>
        <dbReference type="EMBL" id="KAJ1960187.1"/>
    </source>
</evidence>
<evidence type="ECO:0000256" key="2">
    <source>
        <dbReference type="ARBA" id="ARBA00022705"/>
    </source>
</evidence>